<dbReference type="InterPro" id="IPR029447">
    <property type="entry name" value="DUF4439"/>
</dbReference>
<dbReference type="SUPFAM" id="SSF47240">
    <property type="entry name" value="Ferritin-like"/>
    <property type="match status" value="1"/>
</dbReference>
<accession>A0ABS4U7U2</accession>
<proteinExistence type="predicted"/>
<evidence type="ECO:0000313" key="3">
    <source>
        <dbReference type="Proteomes" id="UP001519305"/>
    </source>
</evidence>
<dbReference type="Gene3D" id="1.20.1260.10">
    <property type="match status" value="1"/>
</dbReference>
<dbReference type="InterPro" id="IPR006311">
    <property type="entry name" value="TAT_signal"/>
</dbReference>
<feature type="domain" description="DUF4439" evidence="1">
    <location>
        <begin position="181"/>
        <end position="313"/>
    </location>
</feature>
<organism evidence="2 3">
    <name type="scientific">Corynebacterium freneyi</name>
    <dbReference type="NCBI Taxonomy" id="134034"/>
    <lineage>
        <taxon>Bacteria</taxon>
        <taxon>Bacillati</taxon>
        <taxon>Actinomycetota</taxon>
        <taxon>Actinomycetes</taxon>
        <taxon>Mycobacteriales</taxon>
        <taxon>Corynebacteriaceae</taxon>
        <taxon>Corynebacterium</taxon>
    </lineage>
</organism>
<evidence type="ECO:0000259" key="1">
    <source>
        <dbReference type="Pfam" id="PF14530"/>
    </source>
</evidence>
<dbReference type="Proteomes" id="UP001519305">
    <property type="component" value="Unassembled WGS sequence"/>
</dbReference>
<dbReference type="PROSITE" id="PS51318">
    <property type="entry name" value="TAT"/>
    <property type="match status" value="1"/>
</dbReference>
<dbReference type="InterPro" id="IPR009078">
    <property type="entry name" value="Ferritin-like_SF"/>
</dbReference>
<dbReference type="EMBL" id="JAGINY010000001">
    <property type="protein sequence ID" value="MBP2332727.1"/>
    <property type="molecule type" value="Genomic_DNA"/>
</dbReference>
<evidence type="ECO:0000313" key="2">
    <source>
        <dbReference type="EMBL" id="MBP2332727.1"/>
    </source>
</evidence>
<comment type="caution">
    <text evidence="2">The sequence shown here is derived from an EMBL/GenBank/DDBJ whole genome shotgun (WGS) entry which is preliminary data.</text>
</comment>
<name>A0ABS4U7U2_9CORY</name>
<dbReference type="InterPro" id="IPR012347">
    <property type="entry name" value="Ferritin-like"/>
</dbReference>
<reference evidence="2 3" key="1">
    <citation type="submission" date="2021-03" db="EMBL/GenBank/DDBJ databases">
        <title>Sequencing the genomes of 1000 actinobacteria strains.</title>
        <authorList>
            <person name="Klenk H.-P."/>
        </authorList>
    </citation>
    <scope>NUCLEOTIDE SEQUENCE [LARGE SCALE GENOMIC DNA]</scope>
    <source>
        <strain evidence="2 3">DSM 44506</strain>
    </source>
</reference>
<protein>
    <recommendedName>
        <fullName evidence="1">DUF4439 domain-containing protein</fullName>
    </recommendedName>
</protein>
<keyword evidence="3" id="KW-1185">Reference proteome</keyword>
<gene>
    <name evidence="2" type="ORF">JOF33_001426</name>
</gene>
<sequence length="315" mass="31814">MIDPTAPLPRRAFLAGAAGLGGALTLAAAGCSPISGPSADPVVEAAWALALRDVDVLGDAAPAAADVRRTQADALAAEVTRACGVLDDGTSPEECVAAPSPLPAAPAPADAESVLRDSRGSSLLYDALSSGRALRDPYEAALVSAVDGGVVLSLRGLDVGWRDLVPEHTDEEGIDGDDAAAFADALIAEYALVYGMGVAAPRIAPELRESTATSADRHRMLRDRVISMLEDADVAVPVAEPGYSVVDGAPAPERDAAGFAAALEDSCAEAWRRALMEAKEPAARAFALQAAGLCHAGGAVFRGDGAAALPGLSAT</sequence>
<dbReference type="RefSeq" id="WP_209653177.1">
    <property type="nucleotide sequence ID" value="NZ_CP047357.1"/>
</dbReference>
<dbReference type="Pfam" id="PF14530">
    <property type="entry name" value="DUF4439"/>
    <property type="match status" value="1"/>
</dbReference>